<gene>
    <name evidence="6" type="ORF">BN980_GECA04s02111g</name>
</gene>
<keyword evidence="1" id="KW-0479">Metal-binding</keyword>
<feature type="domain" description="RING-type" evidence="5">
    <location>
        <begin position="127"/>
        <end position="169"/>
    </location>
</feature>
<dbReference type="PANTHER" id="PTHR45931:SF3">
    <property type="entry name" value="RING ZINC FINGER-CONTAINING PROTEIN"/>
    <property type="match status" value="1"/>
</dbReference>
<evidence type="ECO:0000256" key="4">
    <source>
        <dbReference type="PROSITE-ProRule" id="PRU00175"/>
    </source>
</evidence>
<name>A0A0J9X833_GEOCN</name>
<dbReference type="InterPro" id="IPR013083">
    <property type="entry name" value="Znf_RING/FYVE/PHD"/>
</dbReference>
<dbReference type="GO" id="GO:0008270">
    <property type="term" value="F:zinc ion binding"/>
    <property type="evidence" value="ECO:0007669"/>
    <property type="project" value="UniProtKB-KW"/>
</dbReference>
<dbReference type="InterPro" id="IPR051834">
    <property type="entry name" value="RING_finger_E3_ligase"/>
</dbReference>
<evidence type="ECO:0000256" key="2">
    <source>
        <dbReference type="ARBA" id="ARBA00022771"/>
    </source>
</evidence>
<evidence type="ECO:0000313" key="6">
    <source>
        <dbReference type="EMBL" id="CDO52961.1"/>
    </source>
</evidence>
<dbReference type="Pfam" id="PF13639">
    <property type="entry name" value="zf-RING_2"/>
    <property type="match status" value="1"/>
</dbReference>
<keyword evidence="7" id="KW-1185">Reference proteome</keyword>
<reference evidence="6" key="1">
    <citation type="submission" date="2014-03" db="EMBL/GenBank/DDBJ databases">
        <authorList>
            <person name="Casaregola S."/>
        </authorList>
    </citation>
    <scope>NUCLEOTIDE SEQUENCE [LARGE SCALE GENOMIC DNA]</scope>
    <source>
        <strain evidence="6">CLIB 918</strain>
    </source>
</reference>
<evidence type="ECO:0000259" key="5">
    <source>
        <dbReference type="PROSITE" id="PS50089"/>
    </source>
</evidence>
<dbReference type="PANTHER" id="PTHR45931">
    <property type="entry name" value="SI:CH211-59O9.10"/>
    <property type="match status" value="1"/>
</dbReference>
<dbReference type="SMART" id="SM00184">
    <property type="entry name" value="RING"/>
    <property type="match status" value="1"/>
</dbReference>
<evidence type="ECO:0000256" key="1">
    <source>
        <dbReference type="ARBA" id="ARBA00022723"/>
    </source>
</evidence>
<keyword evidence="3" id="KW-0862">Zinc</keyword>
<evidence type="ECO:0000313" key="7">
    <source>
        <dbReference type="Proteomes" id="UP000242525"/>
    </source>
</evidence>
<dbReference type="SUPFAM" id="SSF57850">
    <property type="entry name" value="RING/U-box"/>
    <property type="match status" value="1"/>
</dbReference>
<sequence length="171" mass="18775">MFPSSLSSSSANNSTVSQNVQAAPSAGAAATTTSVTLTASSISTHATSNKDKGFTTENAVAYESEEQPRYISETLGFDLDFDPNEYVPSYNQDGCVDRERFNRASPQHRYANIKHNVLTGDSENYECSICITKLVDFDYVRLLVCKHAFHARCIDPWMLQANSGCPLCRAN</sequence>
<dbReference type="EMBL" id="CCBN010000004">
    <property type="protein sequence ID" value="CDO52961.1"/>
    <property type="molecule type" value="Genomic_DNA"/>
</dbReference>
<dbReference type="Proteomes" id="UP000242525">
    <property type="component" value="Unassembled WGS sequence"/>
</dbReference>
<protein>
    <recommendedName>
        <fullName evidence="5">RING-type domain-containing protein</fullName>
    </recommendedName>
</protein>
<dbReference type="PROSITE" id="PS50089">
    <property type="entry name" value="ZF_RING_2"/>
    <property type="match status" value="1"/>
</dbReference>
<dbReference type="STRING" id="1173061.A0A0J9X833"/>
<proteinExistence type="predicted"/>
<dbReference type="InterPro" id="IPR001841">
    <property type="entry name" value="Znf_RING"/>
</dbReference>
<dbReference type="Gene3D" id="3.30.40.10">
    <property type="entry name" value="Zinc/RING finger domain, C3HC4 (zinc finger)"/>
    <property type="match status" value="1"/>
</dbReference>
<dbReference type="GO" id="GO:0006511">
    <property type="term" value="P:ubiquitin-dependent protein catabolic process"/>
    <property type="evidence" value="ECO:0007669"/>
    <property type="project" value="TreeGrafter"/>
</dbReference>
<comment type="caution">
    <text evidence="6">The sequence shown here is derived from an EMBL/GenBank/DDBJ whole genome shotgun (WGS) entry which is preliminary data.</text>
</comment>
<keyword evidence="2 4" id="KW-0863">Zinc-finger</keyword>
<dbReference type="GO" id="GO:0005634">
    <property type="term" value="C:nucleus"/>
    <property type="evidence" value="ECO:0007669"/>
    <property type="project" value="TreeGrafter"/>
</dbReference>
<evidence type="ECO:0000256" key="3">
    <source>
        <dbReference type="ARBA" id="ARBA00022833"/>
    </source>
</evidence>
<organism evidence="6 7">
    <name type="scientific">Geotrichum candidum</name>
    <name type="common">Oospora lactis</name>
    <name type="synonym">Dipodascus geotrichum</name>
    <dbReference type="NCBI Taxonomy" id="1173061"/>
    <lineage>
        <taxon>Eukaryota</taxon>
        <taxon>Fungi</taxon>
        <taxon>Dikarya</taxon>
        <taxon>Ascomycota</taxon>
        <taxon>Saccharomycotina</taxon>
        <taxon>Dipodascomycetes</taxon>
        <taxon>Dipodascales</taxon>
        <taxon>Dipodascaceae</taxon>
        <taxon>Geotrichum</taxon>
    </lineage>
</organism>
<dbReference type="GO" id="GO:0061630">
    <property type="term" value="F:ubiquitin protein ligase activity"/>
    <property type="evidence" value="ECO:0007669"/>
    <property type="project" value="TreeGrafter"/>
</dbReference>
<dbReference type="AlphaFoldDB" id="A0A0J9X833"/>
<accession>A0A0J9X833</accession>
<dbReference type="OrthoDB" id="8062037at2759"/>